<accession>A0A015L0X2</accession>
<evidence type="ECO:0000313" key="2">
    <source>
        <dbReference type="Proteomes" id="UP000022910"/>
    </source>
</evidence>
<dbReference type="HOGENOM" id="CLU_2172437_0_0_1"/>
<comment type="caution">
    <text evidence="1">The sequence shown here is derived from an EMBL/GenBank/DDBJ whole genome shotgun (WGS) entry which is preliminary data.</text>
</comment>
<keyword evidence="2" id="KW-1185">Reference proteome</keyword>
<proteinExistence type="predicted"/>
<sequence>MRLSSLKVVSVGSISNSSLIRKPQNSKRPFRWETNCLSLMRQNLVQAQSISEIEEEELNLGNKARVKRVLASKISLMNFRIFISTGKELKCNMQGANNSNDGREERCESV</sequence>
<protein>
    <submittedName>
        <fullName evidence="1">Uncharacterized protein</fullName>
    </submittedName>
</protein>
<evidence type="ECO:0000313" key="1">
    <source>
        <dbReference type="EMBL" id="EXX65981.1"/>
    </source>
</evidence>
<dbReference type="Proteomes" id="UP000022910">
    <property type="component" value="Unassembled WGS sequence"/>
</dbReference>
<name>A0A015L0X2_RHIIW</name>
<gene>
    <name evidence="1" type="ORF">RirG_128120</name>
</gene>
<organism evidence="1 2">
    <name type="scientific">Rhizophagus irregularis (strain DAOM 197198w)</name>
    <name type="common">Glomus intraradices</name>
    <dbReference type="NCBI Taxonomy" id="1432141"/>
    <lineage>
        <taxon>Eukaryota</taxon>
        <taxon>Fungi</taxon>
        <taxon>Fungi incertae sedis</taxon>
        <taxon>Mucoromycota</taxon>
        <taxon>Glomeromycotina</taxon>
        <taxon>Glomeromycetes</taxon>
        <taxon>Glomerales</taxon>
        <taxon>Glomeraceae</taxon>
        <taxon>Rhizophagus</taxon>
    </lineage>
</organism>
<dbReference type="AlphaFoldDB" id="A0A015L0X2"/>
<dbReference type="EMBL" id="JEMT01019913">
    <property type="protein sequence ID" value="EXX65981.1"/>
    <property type="molecule type" value="Genomic_DNA"/>
</dbReference>
<reference evidence="1 2" key="1">
    <citation type="submission" date="2014-02" db="EMBL/GenBank/DDBJ databases">
        <title>Single nucleus genome sequencing reveals high similarity among nuclei of an endomycorrhizal fungus.</title>
        <authorList>
            <person name="Lin K."/>
            <person name="Geurts R."/>
            <person name="Zhang Z."/>
            <person name="Limpens E."/>
            <person name="Saunders D.G."/>
            <person name="Mu D."/>
            <person name="Pang E."/>
            <person name="Cao H."/>
            <person name="Cha H."/>
            <person name="Lin T."/>
            <person name="Zhou Q."/>
            <person name="Shang Y."/>
            <person name="Li Y."/>
            <person name="Ivanov S."/>
            <person name="Sharma T."/>
            <person name="Velzen R.V."/>
            <person name="Ruijter N.D."/>
            <person name="Aanen D.K."/>
            <person name="Win J."/>
            <person name="Kamoun S."/>
            <person name="Bisseling T."/>
            <person name="Huang S."/>
        </authorList>
    </citation>
    <scope>NUCLEOTIDE SEQUENCE [LARGE SCALE GENOMIC DNA]</scope>
    <source>
        <strain evidence="2">DAOM197198w</strain>
    </source>
</reference>